<feature type="compositionally biased region" description="Low complexity" evidence="1">
    <location>
        <begin position="221"/>
        <end position="242"/>
    </location>
</feature>
<feature type="domain" description="IRS-type PTB" evidence="2">
    <location>
        <begin position="98"/>
        <end position="203"/>
    </location>
</feature>
<reference evidence="3" key="2">
    <citation type="submission" date="2015-06" db="UniProtKB">
        <authorList>
            <consortium name="EnsemblMetazoa"/>
        </authorList>
    </citation>
    <scope>IDENTIFICATION</scope>
</reference>
<name>T1KRP6_TETUR</name>
<dbReference type="PANTHER" id="PTHR21636:SF2">
    <property type="entry name" value="PROTEIN DOK-7"/>
    <property type="match status" value="1"/>
</dbReference>
<evidence type="ECO:0000313" key="4">
    <source>
        <dbReference type="Proteomes" id="UP000015104"/>
    </source>
</evidence>
<dbReference type="eggNOG" id="ENOG502QQBI">
    <property type="taxonomic scope" value="Eukaryota"/>
</dbReference>
<dbReference type="AlphaFoldDB" id="T1KRP6"/>
<dbReference type="InterPro" id="IPR002404">
    <property type="entry name" value="IRS_PTB"/>
</dbReference>
<feature type="region of interest" description="Disordered" evidence="1">
    <location>
        <begin position="221"/>
        <end position="244"/>
    </location>
</feature>
<sequence>MASPVKIMKERPEKMMFIFLYQSNCLHLQVYRDEKERIKSGLTKASLSLEKYIGLETGFTFDKESNTLALICQDMVLLLAFNSRETLLHWQTTIRSHLPQEHQYPVEIVSFPAKSRLTVGPSRLHIRDGCFALVSGNPPRLAGLWSLPDLRRYGVLNGKFCFEGGSSCGKGEGLHVLSTMKTGELMKAFQLASIGNLQPKRKLSIKQDKCNNLSDRISFCSSSSHSSGTSSISSGNGSYQSSLEYSTPRSAHHLHLTHHHHHHHHGSIGNERVPSGCCSSAAGSTELWYDKLKMLRSANSGLLALQDGSSICSCLSECNLLTPTSDNIGSKSTLNGHLLYPSEFDAESTSSSTNTLKQTTFNSSRQAESNSVDPKLLQKLITGHYQIPKHFLTQCQGIKNDVDDKMILNNLEMYDVPRKFQQIHFNGSSNTVNDNGKLSQPNCDQNLNTLNGLEKGLKDKGLRKEEINSLDKSTCSGRCNNGLNCDSTNQKDSISFGSDLCKECNFLVNPIVESNKATQLNGSCKGVNEEQKVELKQQLNESQVNSNSNCSHSINKSILNDDKLVDKERVNCSHKSDNLTDNLINNNYVNIDFVRSLQYYQNVGLLKKQLVNLVNPKPAVSLPDEPDKSQRLIDSEDPLVGEVNYNLMVNKSSGNNKDKDDDYLEMVPLIGESELNECEEQIYLVNQKQLNDNLLSLLTILNSSKKINDTNQSICASSSSPSPSTSSSSTNGNRNEANKLVNPLSRSLSDFTRKLKLLHEKSTQGKDKGSPKEPPYKDQTSTSCPPSPVKLSVNLDLSLPVPPPPPPPPLSYLYACRLNRSMESLIYPFTHQSSLPYQHNTGHQFYPSDGDHFDSIDHHHCQCNYDHLTSSDEDIYHASQIRVTSNSPFTCRPMSPSEIKRSISLPNGGSSVHRSNKLNCYPIVINNGQPLPDQCNQDNSQSNCHSENVNTVNLLKLNHSNGINSSCLNDLNKSTNVDHVNSLGKSVQGKSSTAITVKPRSSNEYVTLDVDRKS</sequence>
<feature type="compositionally biased region" description="Low complexity" evidence="1">
    <location>
        <begin position="717"/>
        <end position="730"/>
    </location>
</feature>
<dbReference type="SMART" id="SM01244">
    <property type="entry name" value="IRS"/>
    <property type="match status" value="1"/>
</dbReference>
<dbReference type="GO" id="GO:0019901">
    <property type="term" value="F:protein kinase binding"/>
    <property type="evidence" value="ECO:0007669"/>
    <property type="project" value="InterPro"/>
</dbReference>
<dbReference type="GO" id="GO:0007528">
    <property type="term" value="P:neuromuscular junction development"/>
    <property type="evidence" value="ECO:0007669"/>
    <property type="project" value="TreeGrafter"/>
</dbReference>
<evidence type="ECO:0000259" key="2">
    <source>
        <dbReference type="PROSITE" id="PS51064"/>
    </source>
</evidence>
<dbReference type="InterPro" id="IPR011993">
    <property type="entry name" value="PH-like_dom_sf"/>
</dbReference>
<feature type="compositionally biased region" description="Basic and acidic residues" evidence="1">
    <location>
        <begin position="759"/>
        <end position="776"/>
    </location>
</feature>
<feature type="region of interest" description="Disordered" evidence="1">
    <location>
        <begin position="347"/>
        <end position="370"/>
    </location>
</feature>
<feature type="region of interest" description="Disordered" evidence="1">
    <location>
        <begin position="759"/>
        <end position="789"/>
    </location>
</feature>
<dbReference type="PANTHER" id="PTHR21636">
    <property type="entry name" value="PROTEIN DOK-7"/>
    <property type="match status" value="1"/>
</dbReference>
<dbReference type="EnsemblMetazoa" id="tetur19g00250.1">
    <property type="protein sequence ID" value="tetur19g00250.1"/>
    <property type="gene ID" value="tetur19g00250"/>
</dbReference>
<feature type="region of interest" description="Disordered" evidence="1">
    <location>
        <begin position="711"/>
        <end position="745"/>
    </location>
</feature>
<proteinExistence type="predicted"/>
<dbReference type="Gene3D" id="2.30.29.30">
    <property type="entry name" value="Pleckstrin-homology domain (PH domain)/Phosphotyrosine-binding domain (PTB)"/>
    <property type="match status" value="2"/>
</dbReference>
<evidence type="ECO:0000313" key="3">
    <source>
        <dbReference type="EnsemblMetazoa" id="tetur19g00250.1"/>
    </source>
</evidence>
<evidence type="ECO:0000256" key="1">
    <source>
        <dbReference type="SAM" id="MobiDB-lite"/>
    </source>
</evidence>
<dbReference type="HOGENOM" id="CLU_297239_0_0_1"/>
<dbReference type="InterPro" id="IPR037746">
    <property type="entry name" value="Dok-7"/>
</dbReference>
<keyword evidence="4" id="KW-1185">Reference proteome</keyword>
<dbReference type="Proteomes" id="UP000015104">
    <property type="component" value="Unassembled WGS sequence"/>
</dbReference>
<reference evidence="4" key="1">
    <citation type="submission" date="2011-08" db="EMBL/GenBank/DDBJ databases">
        <authorList>
            <person name="Rombauts S."/>
        </authorList>
    </citation>
    <scope>NUCLEOTIDE SEQUENCE</scope>
    <source>
        <strain evidence="4">London</strain>
    </source>
</reference>
<dbReference type="SUPFAM" id="SSF50729">
    <property type="entry name" value="PH domain-like"/>
    <property type="match status" value="2"/>
</dbReference>
<accession>T1KRP6</accession>
<dbReference type="EMBL" id="CAEY01000417">
    <property type="status" value="NOT_ANNOTATED_CDS"/>
    <property type="molecule type" value="Genomic_DNA"/>
</dbReference>
<organism evidence="3 4">
    <name type="scientific">Tetranychus urticae</name>
    <name type="common">Two-spotted spider mite</name>
    <dbReference type="NCBI Taxonomy" id="32264"/>
    <lineage>
        <taxon>Eukaryota</taxon>
        <taxon>Metazoa</taxon>
        <taxon>Ecdysozoa</taxon>
        <taxon>Arthropoda</taxon>
        <taxon>Chelicerata</taxon>
        <taxon>Arachnida</taxon>
        <taxon>Acari</taxon>
        <taxon>Acariformes</taxon>
        <taxon>Trombidiformes</taxon>
        <taxon>Prostigmata</taxon>
        <taxon>Eleutherengona</taxon>
        <taxon>Raphignathae</taxon>
        <taxon>Tetranychoidea</taxon>
        <taxon>Tetranychidae</taxon>
        <taxon>Tetranychus</taxon>
    </lineage>
</organism>
<dbReference type="STRING" id="32264.T1KRP6"/>
<dbReference type="PROSITE" id="PS51064">
    <property type="entry name" value="IRS_PTB"/>
    <property type="match status" value="1"/>
</dbReference>
<protein>
    <recommendedName>
        <fullName evidence="2">IRS-type PTB domain-containing protein</fullName>
    </recommendedName>
</protein>